<name>A0AAD1KQX9_9ACTN</name>
<accession>A0AAD1KQX9</accession>
<evidence type="ECO:0000256" key="1">
    <source>
        <dbReference type="SAM" id="MobiDB-lite"/>
    </source>
</evidence>
<sequence length="77" mass="8044">MAGEAPQLDWEDEVSGAEEQAKCHEPDEEGSVLGGGSQIGHGSILPGWLPFHLPGDLVAAIPGDFFLAEGLLISPHL</sequence>
<dbReference type="AlphaFoldDB" id="A0AAD1KQX9"/>
<organism evidence="2 3">
    <name type="scientific">Cutibacterium modestum</name>
    <dbReference type="NCBI Taxonomy" id="2559073"/>
    <lineage>
        <taxon>Bacteria</taxon>
        <taxon>Bacillati</taxon>
        <taxon>Actinomycetota</taxon>
        <taxon>Actinomycetes</taxon>
        <taxon>Propionibacteriales</taxon>
        <taxon>Propionibacteriaceae</taxon>
        <taxon>Cutibacterium</taxon>
    </lineage>
</organism>
<protein>
    <submittedName>
        <fullName evidence="2">Uncharacterized protein</fullName>
    </submittedName>
</protein>
<dbReference type="EMBL" id="AP024747">
    <property type="protein sequence ID" value="BCY26157.1"/>
    <property type="molecule type" value="Genomic_DNA"/>
</dbReference>
<dbReference type="Proteomes" id="UP000825072">
    <property type="component" value="Chromosome 1"/>
</dbReference>
<evidence type="ECO:0000313" key="3">
    <source>
        <dbReference type="Proteomes" id="UP000825072"/>
    </source>
</evidence>
<proteinExistence type="predicted"/>
<feature type="region of interest" description="Disordered" evidence="1">
    <location>
        <begin position="1"/>
        <end position="38"/>
    </location>
</feature>
<evidence type="ECO:0000313" key="2">
    <source>
        <dbReference type="EMBL" id="BCY26157.1"/>
    </source>
</evidence>
<reference evidence="2" key="1">
    <citation type="submission" date="2021-06" db="EMBL/GenBank/DDBJ databases">
        <title>Genome sequence of Cutibacterium modestum strain KB17-24694.</title>
        <authorList>
            <person name="Dekio I."/>
            <person name="Asahina A."/>
            <person name="Nishida M."/>
        </authorList>
    </citation>
    <scope>NUCLEOTIDE SEQUENCE</scope>
    <source>
        <strain evidence="2">KB17-24694</strain>
    </source>
</reference>
<gene>
    <name evidence="2" type="ORF">KB1_21470</name>
</gene>